<dbReference type="InterPro" id="IPR006669">
    <property type="entry name" value="MgtE_transporter"/>
</dbReference>
<sequence length="270" mass="29425">MQIDDQLLLQFAAEKPDDMAALLTSHDLAELQALVESLPLATAAGLMACLSSWQLMGLLRTLDPALVGRLLLIAQGDDAVTLASHLHESRYSAVLETVPKRQRRPLCELLEFPTHSVASLVTKEFIRVTEATSCGDFYEQLSVNTDTSPRTVLVIDEAGKYLGLLGLQAVIARKNRGLPVGEVADPVEALNGFTNVRTAVSARQWLHYPELPVVDGRHRVIGVVSRATVTRVAGDASAVTFNLEQIFSEMANAYLDVCARLLEATLDKHK</sequence>
<dbReference type="PANTHER" id="PTHR43773">
    <property type="entry name" value="MAGNESIUM TRANSPORTER MGTE"/>
    <property type="match status" value="1"/>
</dbReference>
<dbReference type="Pfam" id="PF03448">
    <property type="entry name" value="MgtE_N"/>
    <property type="match status" value="1"/>
</dbReference>
<dbReference type="PANTHER" id="PTHR43773:SF1">
    <property type="entry name" value="MAGNESIUM TRANSPORTER MGTE"/>
    <property type="match status" value="1"/>
</dbReference>
<dbReference type="SUPFAM" id="SSF158791">
    <property type="entry name" value="MgtE N-terminal domain-like"/>
    <property type="match status" value="1"/>
</dbReference>
<comment type="caution">
    <text evidence="2">The sequence shown here is derived from an EMBL/GenBank/DDBJ whole genome shotgun (WGS) entry which is preliminary data.</text>
</comment>
<dbReference type="GO" id="GO:0016020">
    <property type="term" value="C:membrane"/>
    <property type="evidence" value="ECO:0007669"/>
    <property type="project" value="InterPro"/>
</dbReference>
<dbReference type="Gene3D" id="1.25.60.10">
    <property type="entry name" value="MgtE N-terminal domain-like"/>
    <property type="match status" value="1"/>
</dbReference>
<dbReference type="InterPro" id="IPR038076">
    <property type="entry name" value="MgtE_N_sf"/>
</dbReference>
<dbReference type="SUPFAM" id="SSF54631">
    <property type="entry name" value="CBS-domain pair"/>
    <property type="match status" value="1"/>
</dbReference>
<dbReference type="Gene3D" id="3.10.580.10">
    <property type="entry name" value="CBS-domain"/>
    <property type="match status" value="1"/>
</dbReference>
<dbReference type="OrthoDB" id="5725793at2"/>
<organism evidence="2 3">
    <name type="scientific">Seongchinamella sediminis</name>
    <dbReference type="NCBI Taxonomy" id="2283635"/>
    <lineage>
        <taxon>Bacteria</taxon>
        <taxon>Pseudomonadati</taxon>
        <taxon>Pseudomonadota</taxon>
        <taxon>Gammaproteobacteria</taxon>
        <taxon>Cellvibrionales</taxon>
        <taxon>Halieaceae</taxon>
        <taxon>Seongchinamella</taxon>
    </lineage>
</organism>
<dbReference type="AlphaFoldDB" id="A0A3L7DZH0"/>
<dbReference type="GO" id="GO:0015095">
    <property type="term" value="F:magnesium ion transmembrane transporter activity"/>
    <property type="evidence" value="ECO:0007669"/>
    <property type="project" value="InterPro"/>
</dbReference>
<dbReference type="EMBL" id="QRAN01000008">
    <property type="protein sequence ID" value="RLQ22069.1"/>
    <property type="molecule type" value="Genomic_DNA"/>
</dbReference>
<evidence type="ECO:0000313" key="2">
    <source>
        <dbReference type="EMBL" id="RLQ22069.1"/>
    </source>
</evidence>
<protein>
    <recommendedName>
        <fullName evidence="1">Magnesium transporter MgtE intracellular domain-containing protein</fullName>
    </recommendedName>
</protein>
<evidence type="ECO:0000313" key="3">
    <source>
        <dbReference type="Proteomes" id="UP000265509"/>
    </source>
</evidence>
<gene>
    <name evidence="2" type="ORF">DWB85_09020</name>
</gene>
<proteinExistence type="predicted"/>
<dbReference type="InterPro" id="IPR046342">
    <property type="entry name" value="CBS_dom_sf"/>
</dbReference>
<reference evidence="2 3" key="1">
    <citation type="submission" date="2018-07" db="EMBL/GenBank/DDBJ databases">
        <title>Halioglobus sp. genome submission.</title>
        <authorList>
            <person name="Ye M.-Q."/>
            <person name="Du Z.-J."/>
        </authorList>
    </citation>
    <scope>NUCLEOTIDE SEQUENCE [LARGE SCALE GENOMIC DNA]</scope>
    <source>
        <strain evidence="2 3">U0301</strain>
    </source>
</reference>
<feature type="domain" description="Magnesium transporter MgtE intracellular" evidence="1">
    <location>
        <begin position="15"/>
        <end position="113"/>
    </location>
</feature>
<dbReference type="InterPro" id="IPR006668">
    <property type="entry name" value="Mg_transptr_MgtE_intracell_dom"/>
</dbReference>
<dbReference type="Proteomes" id="UP000265509">
    <property type="component" value="Unassembled WGS sequence"/>
</dbReference>
<name>A0A3L7DZH0_9GAMM</name>
<keyword evidence="3" id="KW-1185">Reference proteome</keyword>
<accession>A0A3L7DZH0</accession>
<evidence type="ECO:0000259" key="1">
    <source>
        <dbReference type="Pfam" id="PF03448"/>
    </source>
</evidence>